<dbReference type="Gramene" id="EFJ28728">
    <property type="protein sequence ID" value="EFJ28728"/>
    <property type="gene ID" value="SELMODRAFT_411308"/>
</dbReference>
<proteinExistence type="predicted"/>
<dbReference type="EMBL" id="GL377579">
    <property type="protein sequence ID" value="EFJ28728.1"/>
    <property type="molecule type" value="Genomic_DNA"/>
</dbReference>
<protein>
    <submittedName>
        <fullName evidence="1">Uncharacterized protein</fullName>
    </submittedName>
</protein>
<gene>
    <name evidence="1" type="ORF">SELMODRAFT_411308</name>
</gene>
<organism evidence="2">
    <name type="scientific">Selaginella moellendorffii</name>
    <name type="common">Spikemoss</name>
    <dbReference type="NCBI Taxonomy" id="88036"/>
    <lineage>
        <taxon>Eukaryota</taxon>
        <taxon>Viridiplantae</taxon>
        <taxon>Streptophyta</taxon>
        <taxon>Embryophyta</taxon>
        <taxon>Tracheophyta</taxon>
        <taxon>Lycopodiopsida</taxon>
        <taxon>Selaginellales</taxon>
        <taxon>Selaginellaceae</taxon>
        <taxon>Selaginella</taxon>
    </lineage>
</organism>
<dbReference type="AlphaFoldDB" id="D8RH81"/>
<evidence type="ECO:0000313" key="2">
    <source>
        <dbReference type="Proteomes" id="UP000001514"/>
    </source>
</evidence>
<dbReference type="KEGG" id="smo:SELMODRAFT_411308"/>
<dbReference type="HOGENOM" id="CLU_954430_0_0_1"/>
<reference evidence="1 2" key="1">
    <citation type="journal article" date="2011" name="Science">
        <title>The Selaginella genome identifies genetic changes associated with the evolution of vascular plants.</title>
        <authorList>
            <person name="Banks J.A."/>
            <person name="Nishiyama T."/>
            <person name="Hasebe M."/>
            <person name="Bowman J.L."/>
            <person name="Gribskov M."/>
            <person name="dePamphilis C."/>
            <person name="Albert V.A."/>
            <person name="Aono N."/>
            <person name="Aoyama T."/>
            <person name="Ambrose B.A."/>
            <person name="Ashton N.W."/>
            <person name="Axtell M.J."/>
            <person name="Barker E."/>
            <person name="Barker M.S."/>
            <person name="Bennetzen J.L."/>
            <person name="Bonawitz N.D."/>
            <person name="Chapple C."/>
            <person name="Cheng C."/>
            <person name="Correa L.G."/>
            <person name="Dacre M."/>
            <person name="DeBarry J."/>
            <person name="Dreyer I."/>
            <person name="Elias M."/>
            <person name="Engstrom E.M."/>
            <person name="Estelle M."/>
            <person name="Feng L."/>
            <person name="Finet C."/>
            <person name="Floyd S.K."/>
            <person name="Frommer W.B."/>
            <person name="Fujita T."/>
            <person name="Gramzow L."/>
            <person name="Gutensohn M."/>
            <person name="Harholt J."/>
            <person name="Hattori M."/>
            <person name="Heyl A."/>
            <person name="Hirai T."/>
            <person name="Hiwatashi Y."/>
            <person name="Ishikawa M."/>
            <person name="Iwata M."/>
            <person name="Karol K.G."/>
            <person name="Koehler B."/>
            <person name="Kolukisaoglu U."/>
            <person name="Kubo M."/>
            <person name="Kurata T."/>
            <person name="Lalonde S."/>
            <person name="Li K."/>
            <person name="Li Y."/>
            <person name="Litt A."/>
            <person name="Lyons E."/>
            <person name="Manning G."/>
            <person name="Maruyama T."/>
            <person name="Michael T.P."/>
            <person name="Mikami K."/>
            <person name="Miyazaki S."/>
            <person name="Morinaga S."/>
            <person name="Murata T."/>
            <person name="Mueller-Roeber B."/>
            <person name="Nelson D.R."/>
            <person name="Obara M."/>
            <person name="Oguri Y."/>
            <person name="Olmstead R.G."/>
            <person name="Onodera N."/>
            <person name="Petersen B.L."/>
            <person name="Pils B."/>
            <person name="Prigge M."/>
            <person name="Rensing S.A."/>
            <person name="Riano-Pachon D.M."/>
            <person name="Roberts A.W."/>
            <person name="Sato Y."/>
            <person name="Scheller H.V."/>
            <person name="Schulz B."/>
            <person name="Schulz C."/>
            <person name="Shakirov E.V."/>
            <person name="Shibagaki N."/>
            <person name="Shinohara N."/>
            <person name="Shippen D.E."/>
            <person name="Soerensen I."/>
            <person name="Sotooka R."/>
            <person name="Sugimoto N."/>
            <person name="Sugita M."/>
            <person name="Sumikawa N."/>
            <person name="Tanurdzic M."/>
            <person name="Theissen G."/>
            <person name="Ulvskov P."/>
            <person name="Wakazuki S."/>
            <person name="Weng J.K."/>
            <person name="Willats W.W."/>
            <person name="Wipf D."/>
            <person name="Wolf P.G."/>
            <person name="Yang L."/>
            <person name="Zimmer A.D."/>
            <person name="Zhu Q."/>
            <person name="Mitros T."/>
            <person name="Hellsten U."/>
            <person name="Loque D."/>
            <person name="Otillar R."/>
            <person name="Salamov A."/>
            <person name="Schmutz J."/>
            <person name="Shapiro H."/>
            <person name="Lindquist E."/>
            <person name="Lucas S."/>
            <person name="Rokhsar D."/>
            <person name="Grigoriev I.V."/>
        </authorList>
    </citation>
    <scope>NUCLEOTIDE SEQUENCE [LARGE SCALE GENOMIC DNA]</scope>
</reference>
<accession>D8RH81</accession>
<keyword evidence="2" id="KW-1185">Reference proteome</keyword>
<dbReference type="InParanoid" id="D8RH81"/>
<evidence type="ECO:0000313" key="1">
    <source>
        <dbReference type="EMBL" id="EFJ28728.1"/>
    </source>
</evidence>
<name>D8RH81_SELML</name>
<sequence length="292" mass="32984">MYGASTFPHEVSRPFHRVATTIAGHSTVDYLVATANFQIGARTDVLVQILQEVTVPTKPWWNEECRSLHVQYGLPTAKSMAAPLRGLEPNSTPSSSTSDKFVKYDTGLPQRTASSAGWSEMKDAIHRLPRRQVADVYRFTAELLQMLNPNPILLTRWATNYRPKIWWLSDGQNSRDAEPQARLVFACIIRMQITLDKLCQNACYVDIAKCIWSSATQQTLSTPARAQHPSRIDGGGGMNYFPWTWTSFLLTELIKDPWILDMARPPTMVSGKDCGQGSLRQLRRHYKRLCGL</sequence>
<dbReference type="Proteomes" id="UP000001514">
    <property type="component" value="Unassembled WGS sequence"/>
</dbReference>